<dbReference type="InterPro" id="IPR003474">
    <property type="entry name" value="Glcn_transporter"/>
</dbReference>
<feature type="transmembrane region" description="Helical" evidence="1">
    <location>
        <begin position="178"/>
        <end position="201"/>
    </location>
</feature>
<feature type="transmembrane region" description="Helical" evidence="1">
    <location>
        <begin position="29"/>
        <end position="49"/>
    </location>
</feature>
<accession>A0A1H0YNY1</accession>
<dbReference type="EMBL" id="FNKD01000001">
    <property type="protein sequence ID" value="SDQ16894.1"/>
    <property type="molecule type" value="Genomic_DNA"/>
</dbReference>
<keyword evidence="3" id="KW-1185">Reference proteome</keyword>
<feature type="transmembrane region" description="Helical" evidence="1">
    <location>
        <begin position="430"/>
        <end position="446"/>
    </location>
</feature>
<dbReference type="Proteomes" id="UP000199444">
    <property type="component" value="Unassembled WGS sequence"/>
</dbReference>
<dbReference type="Pfam" id="PF02447">
    <property type="entry name" value="GntP_permease"/>
    <property type="match status" value="1"/>
</dbReference>
<dbReference type="GO" id="GO:0005886">
    <property type="term" value="C:plasma membrane"/>
    <property type="evidence" value="ECO:0007669"/>
    <property type="project" value="TreeGrafter"/>
</dbReference>
<sequence length="447" mass="46760">MSEDIFLIGYLFLSLVIILTLAMKFKFNVAVTLVIASLFMGIASGLGLVETLTSISEGFGGLMTALGIPIGLGVILGKLISDSGGAYSIATAVLNRTSEKWALYALGAASFILAIPVFFDVAFIILVPLAIQLGKQANKPLPYSVGAIIIGAAVAHTLVPPTPNPLAAASILDFDLGIMILIGTLVGFVATMVTIKLYFIILDKGFWNKEQDEDESLDNTFGRIDVPSNPPSALLALIPIILPSIMIILGSVGSVFYDENPAVIAFFSHRIIALLIGTLAAYFIAAKSLSKEERDNSSSEAMQATGIVLLITGAGGAFGKIIENTGIDQAIVNIFVSDAQSTISIILVAFFMGVMFRTITGSGTVAGITTMTIMAGVATGVDIHPVWVAMASLSGGLMLGHVNDSGFWISTKIAGLTVKGGLKTYTTSEAIAGFVVLFITIIGAHIF</sequence>
<dbReference type="PANTHER" id="PTHR30354:SF11">
    <property type="entry name" value="PERMEASE"/>
    <property type="match status" value="1"/>
</dbReference>
<feature type="transmembrane region" description="Helical" evidence="1">
    <location>
        <begin position="304"/>
        <end position="322"/>
    </location>
</feature>
<keyword evidence="1" id="KW-0472">Membrane</keyword>
<evidence type="ECO:0000313" key="2">
    <source>
        <dbReference type="EMBL" id="SDQ16894.1"/>
    </source>
</evidence>
<evidence type="ECO:0000256" key="1">
    <source>
        <dbReference type="SAM" id="Phobius"/>
    </source>
</evidence>
<dbReference type="PANTHER" id="PTHR30354">
    <property type="entry name" value="GNT FAMILY GLUCONATE TRANSPORTER"/>
    <property type="match status" value="1"/>
</dbReference>
<organism evidence="2 3">
    <name type="scientific">Virgibacillus salinus</name>
    <dbReference type="NCBI Taxonomy" id="553311"/>
    <lineage>
        <taxon>Bacteria</taxon>
        <taxon>Bacillati</taxon>
        <taxon>Bacillota</taxon>
        <taxon>Bacilli</taxon>
        <taxon>Bacillales</taxon>
        <taxon>Bacillaceae</taxon>
        <taxon>Virgibacillus</taxon>
    </lineage>
</organism>
<proteinExistence type="predicted"/>
<feature type="transmembrane region" description="Helical" evidence="1">
    <location>
        <begin position="387"/>
        <end position="409"/>
    </location>
</feature>
<keyword evidence="1" id="KW-0812">Transmembrane</keyword>
<dbReference type="STRING" id="553311.SAMN05216231_0768"/>
<feature type="transmembrane region" description="Helical" evidence="1">
    <location>
        <begin position="101"/>
        <end position="129"/>
    </location>
</feature>
<feature type="transmembrane region" description="Helical" evidence="1">
    <location>
        <begin position="141"/>
        <end position="158"/>
    </location>
</feature>
<feature type="transmembrane region" description="Helical" evidence="1">
    <location>
        <begin position="363"/>
        <end position="381"/>
    </location>
</feature>
<feature type="transmembrane region" description="Helical" evidence="1">
    <location>
        <begin position="5"/>
        <end position="23"/>
    </location>
</feature>
<feature type="transmembrane region" description="Helical" evidence="1">
    <location>
        <begin position="61"/>
        <end position="81"/>
    </location>
</feature>
<gene>
    <name evidence="2" type="ORF">SAMN05216231_0768</name>
</gene>
<evidence type="ECO:0000313" key="3">
    <source>
        <dbReference type="Proteomes" id="UP000199444"/>
    </source>
</evidence>
<feature type="transmembrane region" description="Helical" evidence="1">
    <location>
        <begin position="233"/>
        <end position="257"/>
    </location>
</feature>
<feature type="transmembrane region" description="Helical" evidence="1">
    <location>
        <begin position="334"/>
        <end position="356"/>
    </location>
</feature>
<reference evidence="2 3" key="1">
    <citation type="submission" date="2016-10" db="EMBL/GenBank/DDBJ databases">
        <authorList>
            <person name="de Groot N.N."/>
        </authorList>
    </citation>
    <scope>NUCLEOTIDE SEQUENCE [LARGE SCALE GENOMIC DNA]</scope>
    <source>
        <strain evidence="2 3">CGMCC 1.10449</strain>
    </source>
</reference>
<keyword evidence="1" id="KW-1133">Transmembrane helix</keyword>
<name>A0A1H0YNY1_9BACI</name>
<dbReference type="GO" id="GO:0015128">
    <property type="term" value="F:gluconate transmembrane transporter activity"/>
    <property type="evidence" value="ECO:0007669"/>
    <property type="project" value="InterPro"/>
</dbReference>
<feature type="transmembrane region" description="Helical" evidence="1">
    <location>
        <begin position="263"/>
        <end position="284"/>
    </location>
</feature>
<dbReference type="RefSeq" id="WP_092491621.1">
    <property type="nucleotide sequence ID" value="NZ_FNKD01000001.1"/>
</dbReference>
<dbReference type="AlphaFoldDB" id="A0A1H0YNY1"/>
<protein>
    <submittedName>
        <fullName evidence="2">Gluconate:H+ symporter, GntP family/Gnt-I system low-affinity gluconate transporter</fullName>
    </submittedName>
</protein>